<dbReference type="EnsemblMetazoa" id="PPA37922.1">
    <property type="protein sequence ID" value="PPA37922.1"/>
    <property type="gene ID" value="WBGene00276291"/>
</dbReference>
<reference evidence="1" key="2">
    <citation type="submission" date="2022-06" db="UniProtKB">
        <authorList>
            <consortium name="EnsemblMetazoa"/>
        </authorList>
    </citation>
    <scope>IDENTIFICATION</scope>
    <source>
        <strain evidence="1">PS312</strain>
    </source>
</reference>
<accession>A0A8R1YXP3</accession>
<evidence type="ECO:0000313" key="2">
    <source>
        <dbReference type="Proteomes" id="UP000005239"/>
    </source>
</evidence>
<dbReference type="InterPro" id="IPR011010">
    <property type="entry name" value="DNA_brk_join_enz"/>
</dbReference>
<dbReference type="GO" id="GO:0003677">
    <property type="term" value="F:DNA binding"/>
    <property type="evidence" value="ECO:0007669"/>
    <property type="project" value="InterPro"/>
</dbReference>
<gene>
    <name evidence="1" type="primary">WBGene00276291</name>
</gene>
<dbReference type="InterPro" id="IPR002104">
    <property type="entry name" value="Integrase_catalytic"/>
</dbReference>
<dbReference type="GO" id="GO:0015074">
    <property type="term" value="P:DNA integration"/>
    <property type="evidence" value="ECO:0007669"/>
    <property type="project" value="InterPro"/>
</dbReference>
<dbReference type="SUPFAM" id="SSF56349">
    <property type="entry name" value="DNA breaking-rejoining enzymes"/>
    <property type="match status" value="1"/>
</dbReference>
<dbReference type="GO" id="GO:0006310">
    <property type="term" value="P:DNA recombination"/>
    <property type="evidence" value="ECO:0007669"/>
    <property type="project" value="InterPro"/>
</dbReference>
<dbReference type="PANTHER" id="PTHR33435:SF3">
    <property type="entry name" value="PROTEIN CBG21870"/>
    <property type="match status" value="1"/>
</dbReference>
<dbReference type="AlphaFoldDB" id="A0A2A6CT45"/>
<evidence type="ECO:0000313" key="1">
    <source>
        <dbReference type="EnsemblMetazoa" id="PPA37922.1"/>
    </source>
</evidence>
<protein>
    <submittedName>
        <fullName evidence="1">Tyr recombinase domain-containing protein</fullName>
    </submittedName>
</protein>
<dbReference type="Gene3D" id="1.10.443.10">
    <property type="entry name" value="Intergrase catalytic core"/>
    <property type="match status" value="1"/>
</dbReference>
<accession>A0A2A6CT45</accession>
<proteinExistence type="predicted"/>
<name>A0A2A6CT45_PRIPA</name>
<dbReference type="Pfam" id="PF00589">
    <property type="entry name" value="Phage_integrase"/>
    <property type="match status" value="1"/>
</dbReference>
<keyword evidence="2" id="KW-1185">Reference proteome</keyword>
<reference evidence="2" key="1">
    <citation type="journal article" date="2008" name="Nat. Genet.">
        <title>The Pristionchus pacificus genome provides a unique perspective on nematode lifestyle and parasitism.</title>
        <authorList>
            <person name="Dieterich C."/>
            <person name="Clifton S.W."/>
            <person name="Schuster L.N."/>
            <person name="Chinwalla A."/>
            <person name="Delehaunty K."/>
            <person name="Dinkelacker I."/>
            <person name="Fulton L."/>
            <person name="Fulton R."/>
            <person name="Godfrey J."/>
            <person name="Minx P."/>
            <person name="Mitreva M."/>
            <person name="Roeseler W."/>
            <person name="Tian H."/>
            <person name="Witte H."/>
            <person name="Yang S.P."/>
            <person name="Wilson R.K."/>
            <person name="Sommer R.J."/>
        </authorList>
    </citation>
    <scope>NUCLEOTIDE SEQUENCE [LARGE SCALE GENOMIC DNA]</scope>
    <source>
        <strain evidence="2">PS312</strain>
    </source>
</reference>
<organism evidence="1 2">
    <name type="scientific">Pristionchus pacificus</name>
    <name type="common">Parasitic nematode worm</name>
    <dbReference type="NCBI Taxonomy" id="54126"/>
    <lineage>
        <taxon>Eukaryota</taxon>
        <taxon>Metazoa</taxon>
        <taxon>Ecdysozoa</taxon>
        <taxon>Nematoda</taxon>
        <taxon>Chromadorea</taxon>
        <taxon>Rhabditida</taxon>
        <taxon>Rhabditina</taxon>
        <taxon>Diplogasteromorpha</taxon>
        <taxon>Diplogasteroidea</taxon>
        <taxon>Neodiplogasteridae</taxon>
        <taxon>Pristionchus</taxon>
    </lineage>
</organism>
<dbReference type="InterPro" id="IPR013762">
    <property type="entry name" value="Integrase-like_cat_sf"/>
</dbReference>
<sequence length="148" mass="17146">MRNEQWRNPTDFAIVRCALGAALAYGALLRVSELISLRWSDLSWSEGRLRVSIRKAKNDQFSEGRETFISIGEESETLSLFDSYRSQVPLSVWVFPSISHPISHITSDSFRKDLYSLCSRSRKEEVRWSRLEEEPPSIKYKEEADGDR</sequence>
<dbReference type="PANTHER" id="PTHR33435">
    <property type="entry name" value="PROTEIN CBG21870-RELATED"/>
    <property type="match status" value="1"/>
</dbReference>
<dbReference type="Proteomes" id="UP000005239">
    <property type="component" value="Unassembled WGS sequence"/>
</dbReference>